<dbReference type="PANTHER" id="PTHR37841">
    <property type="entry name" value="GLR2918 PROTEIN"/>
    <property type="match status" value="1"/>
</dbReference>
<keyword evidence="2" id="KW-1185">Reference proteome</keyword>
<gene>
    <name evidence="1" type="ORF">H7U22_01105</name>
</gene>
<proteinExistence type="predicted"/>
<organism evidence="1 2">
    <name type="scientific">Pedobacter fastidiosus</name>
    <dbReference type="NCBI Taxonomy" id="2765361"/>
    <lineage>
        <taxon>Bacteria</taxon>
        <taxon>Pseudomonadati</taxon>
        <taxon>Bacteroidota</taxon>
        <taxon>Sphingobacteriia</taxon>
        <taxon>Sphingobacteriales</taxon>
        <taxon>Sphingobacteriaceae</taxon>
        <taxon>Pedobacter</taxon>
    </lineage>
</organism>
<dbReference type="PANTHER" id="PTHR37841:SF1">
    <property type="entry name" value="DUF3298 DOMAIN-CONTAINING PROTEIN"/>
    <property type="match status" value="1"/>
</dbReference>
<evidence type="ECO:0000313" key="1">
    <source>
        <dbReference type="EMBL" id="MBC6109007.1"/>
    </source>
</evidence>
<dbReference type="SUPFAM" id="SSF69360">
    <property type="entry name" value="Cell wall binding repeat"/>
    <property type="match status" value="2"/>
</dbReference>
<evidence type="ECO:0000313" key="2">
    <source>
        <dbReference type="Proteomes" id="UP000652755"/>
    </source>
</evidence>
<dbReference type="EMBL" id="JACRYL010000001">
    <property type="protein sequence ID" value="MBC6109007.1"/>
    <property type="molecule type" value="Genomic_DNA"/>
</dbReference>
<accession>A0ABR7KLQ8</accession>
<name>A0ABR7KLQ8_9SPHI</name>
<dbReference type="InterPro" id="IPR032774">
    <property type="entry name" value="WG_beta_rep"/>
</dbReference>
<dbReference type="Proteomes" id="UP000652755">
    <property type="component" value="Unassembled WGS sequence"/>
</dbReference>
<dbReference type="Pfam" id="PF14903">
    <property type="entry name" value="WG_beta_rep"/>
    <property type="match status" value="7"/>
</dbReference>
<sequence length="521" mass="58612">MKGKIIINPQFAIASAFRDGLALVKTFGVNGKWGFIAESGHFTINPIFTQATVFQEGIAWVTTENSAPMAIDAKGTTKFTLPQAEEVHNFSEGMAAFSQKDSSETKWGFIDKTGKEIIHIQFSEVSKFSNGFCAVKNTLGKWGYINNAGQIVINCQFDEAQVFLGKKAVVKTGDKYGVIDENGKYLTNPQFDFAISDGDKLLVISDKKFGWTDFNGKYLINPQFDDIRLFGEEKLTAVKGSEKWGYIDVEGKFIVNPQFDMASSFFNGLSVVKSGDKFGLIDKNGKFVVNPQFDSISDDFFAFLFNNTNYSSILSEYVDVQNILKVINVTDPEKLSLNDSFVSIVKKMNKKIGDFNYSNYFHELFSEKKIDQNSTYNFSVVGKLKAIDYNTYTEYITTDRPDGFLYQFNLINRAYGKAELLKKEFEKKLSAYVLVKKGYVDSEYTAVYKSSKNIIIITSKDTSHPYIYLLKNGFDLTAYLSKIETQLTKTIERDYSSDTTLTDSSTIVTDTTAVDTTVSDY</sequence>
<comment type="caution">
    <text evidence="1">The sequence shown here is derived from an EMBL/GenBank/DDBJ whole genome shotgun (WGS) entry which is preliminary data.</text>
</comment>
<protein>
    <submittedName>
        <fullName evidence="1">WG repeat-containing protein</fullName>
    </submittedName>
</protein>
<reference evidence="1 2" key="1">
    <citation type="submission" date="2020-08" db="EMBL/GenBank/DDBJ databases">
        <authorList>
            <person name="Sun Q."/>
            <person name="Inoue M."/>
        </authorList>
    </citation>
    <scope>NUCLEOTIDE SEQUENCE [LARGE SCALE GENOMIC DNA]</scope>
    <source>
        <strain evidence="1 2">CCM 8938</strain>
    </source>
</reference>